<dbReference type="GO" id="GO:0005886">
    <property type="term" value="C:plasma membrane"/>
    <property type="evidence" value="ECO:0007669"/>
    <property type="project" value="TreeGrafter"/>
</dbReference>
<dbReference type="InterPro" id="IPR006073">
    <property type="entry name" value="GTP-bd"/>
</dbReference>
<dbReference type="Gene3D" id="3.40.50.300">
    <property type="entry name" value="P-loop containing nucleotide triphosphate hydrolases"/>
    <property type="match status" value="1"/>
</dbReference>
<dbReference type="PROSITE" id="PS51711">
    <property type="entry name" value="G_FEOB"/>
    <property type="match status" value="1"/>
</dbReference>
<dbReference type="InterPro" id="IPR027417">
    <property type="entry name" value="P-loop_NTPase"/>
</dbReference>
<dbReference type="PRINTS" id="PR00326">
    <property type="entry name" value="GTP1OBG"/>
</dbReference>
<feature type="domain" description="FeoB-type G" evidence="1">
    <location>
        <begin position="15"/>
        <end position="120"/>
    </location>
</feature>
<dbReference type="InterPro" id="IPR050860">
    <property type="entry name" value="FeoB_GTPase"/>
</dbReference>
<dbReference type="Pfam" id="PF02421">
    <property type="entry name" value="FeoB_N"/>
    <property type="match status" value="1"/>
</dbReference>
<dbReference type="InterPro" id="IPR030389">
    <property type="entry name" value="G_FEOB_dom"/>
</dbReference>
<dbReference type="AlphaFoldDB" id="A0A0P1P0E8"/>
<dbReference type="Proteomes" id="UP000199197">
    <property type="component" value="Unassembled WGS sequence"/>
</dbReference>
<gene>
    <name evidence="2" type="ORF">JGI23_01881</name>
</gene>
<evidence type="ECO:0000313" key="3">
    <source>
        <dbReference type="Proteomes" id="UP000199197"/>
    </source>
</evidence>
<dbReference type="SUPFAM" id="SSF52540">
    <property type="entry name" value="P-loop containing nucleoside triphosphate hydrolases"/>
    <property type="match status" value="1"/>
</dbReference>
<dbReference type="PANTHER" id="PTHR43185:SF1">
    <property type="entry name" value="FE(2+) TRANSPORTER FEOB"/>
    <property type="match status" value="1"/>
</dbReference>
<organism evidence="2 3">
    <name type="scientific">Candidatus Chryseopegocella kryptomonas</name>
    <dbReference type="NCBI Taxonomy" id="1633643"/>
    <lineage>
        <taxon>Bacteria</taxon>
        <taxon>Pseudomonadati</taxon>
        <taxon>Candidatus Kryptoniota</taxon>
        <taxon>Candidatus Chryseopegocella</taxon>
    </lineage>
</organism>
<dbReference type="EMBL" id="CZVW01000032">
    <property type="protein sequence ID" value="CUT05090.1"/>
    <property type="molecule type" value="Genomic_DNA"/>
</dbReference>
<dbReference type="RefSeq" id="WP_200754004.1">
    <property type="nucleotide sequence ID" value="NZ_CZVW01000032.1"/>
</dbReference>
<proteinExistence type="predicted"/>
<keyword evidence="3" id="KW-1185">Reference proteome</keyword>
<name>A0A0P1P0E8_9BACT</name>
<evidence type="ECO:0000313" key="2">
    <source>
        <dbReference type="EMBL" id="CUT05090.1"/>
    </source>
</evidence>
<dbReference type="GO" id="GO:0005525">
    <property type="term" value="F:GTP binding"/>
    <property type="evidence" value="ECO:0007669"/>
    <property type="project" value="InterPro"/>
</dbReference>
<feature type="non-terminal residue" evidence="2">
    <location>
        <position position="120"/>
    </location>
</feature>
<sequence length="120" mass="13422">MHTHQVVDTKTEKKFKKLVLAGNPNVGKSIFFNYLTGLYVEVSNYPGTTVEILKGRYKDFIVYDTPGIYGLSSFNDEERIAKNIIVDADVVLNIVDAVNLERDLFLTLQLIDSGKPVVVA</sequence>
<evidence type="ECO:0000259" key="1">
    <source>
        <dbReference type="PROSITE" id="PS51711"/>
    </source>
</evidence>
<protein>
    <submittedName>
        <fullName evidence="2">Small GTP-binding protein domain-containing protein</fullName>
    </submittedName>
</protein>
<reference evidence="3" key="1">
    <citation type="submission" date="2015-11" db="EMBL/GenBank/DDBJ databases">
        <authorList>
            <person name="Varghese N."/>
        </authorList>
    </citation>
    <scope>NUCLEOTIDE SEQUENCE [LARGE SCALE GENOMIC DNA]</scope>
    <source>
        <strain evidence="3">JGI-23</strain>
    </source>
</reference>
<accession>A0A0P1P0E8</accession>
<dbReference type="PANTHER" id="PTHR43185">
    <property type="entry name" value="FERROUS IRON TRANSPORT PROTEIN B"/>
    <property type="match status" value="1"/>
</dbReference>
<dbReference type="GO" id="GO:0015093">
    <property type="term" value="F:ferrous iron transmembrane transporter activity"/>
    <property type="evidence" value="ECO:0007669"/>
    <property type="project" value="TreeGrafter"/>
</dbReference>